<proteinExistence type="predicted"/>
<dbReference type="CDD" id="cd02208">
    <property type="entry name" value="cupin_RmlC-like"/>
    <property type="match status" value="1"/>
</dbReference>
<dbReference type="KEGG" id="ssm:Spirs_3575"/>
<dbReference type="Gene3D" id="2.60.120.10">
    <property type="entry name" value="Jelly Rolls"/>
    <property type="match status" value="1"/>
</dbReference>
<dbReference type="Pfam" id="PF07883">
    <property type="entry name" value="Cupin_2"/>
    <property type="match status" value="1"/>
</dbReference>
<dbReference type="AlphaFoldDB" id="E1R7F8"/>
<evidence type="ECO:0000259" key="1">
    <source>
        <dbReference type="Pfam" id="PF07883"/>
    </source>
</evidence>
<dbReference type="InterPro" id="IPR052538">
    <property type="entry name" value="Flavonoid_dioxygenase-like"/>
</dbReference>
<dbReference type="eggNOG" id="COG0662">
    <property type="taxonomic scope" value="Bacteria"/>
</dbReference>
<evidence type="ECO:0000313" key="3">
    <source>
        <dbReference type="Proteomes" id="UP000002318"/>
    </source>
</evidence>
<dbReference type="InterPro" id="IPR011051">
    <property type="entry name" value="RmlC_Cupin_sf"/>
</dbReference>
<organism evidence="2 3">
    <name type="scientific">Sediminispirochaeta smaragdinae (strain DSM 11293 / JCM 15392 / SEBR 4228)</name>
    <name type="common">Spirochaeta smaragdinae</name>
    <dbReference type="NCBI Taxonomy" id="573413"/>
    <lineage>
        <taxon>Bacteria</taxon>
        <taxon>Pseudomonadati</taxon>
        <taxon>Spirochaetota</taxon>
        <taxon>Spirochaetia</taxon>
        <taxon>Spirochaetales</taxon>
        <taxon>Spirochaetaceae</taxon>
        <taxon>Sediminispirochaeta</taxon>
    </lineage>
</organism>
<keyword evidence="3" id="KW-1185">Reference proteome</keyword>
<dbReference type="SUPFAM" id="SSF51182">
    <property type="entry name" value="RmlC-like cupins"/>
    <property type="match status" value="1"/>
</dbReference>
<feature type="domain" description="Cupin type-2" evidence="1">
    <location>
        <begin position="34"/>
        <end position="102"/>
    </location>
</feature>
<accession>E1R7F8</accession>
<dbReference type="RefSeq" id="WP_013256122.1">
    <property type="nucleotide sequence ID" value="NC_014364.1"/>
</dbReference>
<dbReference type="Proteomes" id="UP000002318">
    <property type="component" value="Chromosome"/>
</dbReference>
<gene>
    <name evidence="2" type="ordered locus">Spirs_3575</name>
</gene>
<dbReference type="EMBL" id="CP002116">
    <property type="protein sequence ID" value="ADK82663.1"/>
    <property type="molecule type" value="Genomic_DNA"/>
</dbReference>
<dbReference type="PANTHER" id="PTHR43346">
    <property type="entry name" value="LIGAND BINDING DOMAIN PROTEIN, PUTATIVE (AFU_ORTHOLOGUE AFUA_6G14370)-RELATED"/>
    <property type="match status" value="1"/>
</dbReference>
<reference evidence="2 3" key="1">
    <citation type="journal article" date="2010" name="Stand. Genomic Sci.">
        <title>Complete genome sequence of Spirochaeta smaragdinae type strain (SEBR 4228).</title>
        <authorList>
            <person name="Mavromatis K."/>
            <person name="Yasawong M."/>
            <person name="Chertkov O."/>
            <person name="Lapidus A."/>
            <person name="Lucas S."/>
            <person name="Nolan M."/>
            <person name="Del Rio T.G."/>
            <person name="Tice H."/>
            <person name="Cheng J.F."/>
            <person name="Pitluck S."/>
            <person name="Liolios K."/>
            <person name="Ivanova N."/>
            <person name="Tapia R."/>
            <person name="Han C."/>
            <person name="Bruce D."/>
            <person name="Goodwin L."/>
            <person name="Pati A."/>
            <person name="Chen A."/>
            <person name="Palaniappan K."/>
            <person name="Land M."/>
            <person name="Hauser L."/>
            <person name="Chang Y.J."/>
            <person name="Jeffries C.D."/>
            <person name="Detter J.C."/>
            <person name="Rohde M."/>
            <person name="Brambilla E."/>
            <person name="Spring S."/>
            <person name="Goker M."/>
            <person name="Sikorski J."/>
            <person name="Woyke T."/>
            <person name="Bristow J."/>
            <person name="Eisen J.A."/>
            <person name="Markowitz V."/>
            <person name="Hugenholtz P."/>
            <person name="Klenk H.P."/>
            <person name="Kyrpides N.C."/>
        </authorList>
    </citation>
    <scope>NUCLEOTIDE SEQUENCE [LARGE SCALE GENOMIC DNA]</scope>
    <source>
        <strain evidence="3">DSM 11293 / JCM 15392 / SEBR 4228</strain>
    </source>
</reference>
<evidence type="ECO:0000313" key="2">
    <source>
        <dbReference type="EMBL" id="ADK82663.1"/>
    </source>
</evidence>
<protein>
    <submittedName>
        <fullName evidence="2">Cupin 2 conserved barrel domain protein</fullName>
    </submittedName>
</protein>
<dbReference type="InterPro" id="IPR014710">
    <property type="entry name" value="RmlC-like_jellyroll"/>
</dbReference>
<dbReference type="STRING" id="573413.Spirs_3575"/>
<sequence>MTYKMINEKEVAYRFDGISGPKYLLRGPHVDIGMVVIMPGEDFTCHYHERIEEDFFTLEGSVEIYVDEQKIVLNEGDLIHVPPKSNHYLKNVGDKPWKAMFVKAPYDPKDKVDVDWVPA</sequence>
<name>E1R7F8_SEDSS</name>
<dbReference type="OrthoDB" id="2080697at2"/>
<dbReference type="InterPro" id="IPR013096">
    <property type="entry name" value="Cupin_2"/>
</dbReference>
<dbReference type="PANTHER" id="PTHR43346:SF1">
    <property type="entry name" value="QUERCETIN 2,3-DIOXYGENASE-RELATED"/>
    <property type="match status" value="1"/>
</dbReference>
<dbReference type="HOGENOM" id="CLU_159958_0_0_12"/>